<keyword evidence="2" id="KW-1185">Reference proteome</keyword>
<dbReference type="Proteomes" id="UP000799764">
    <property type="component" value="Unassembled WGS sequence"/>
</dbReference>
<gene>
    <name evidence="1" type="ORF">P171DRAFT_59536</name>
</gene>
<organism evidence="1 2">
    <name type="scientific">Karstenula rhodostoma CBS 690.94</name>
    <dbReference type="NCBI Taxonomy" id="1392251"/>
    <lineage>
        <taxon>Eukaryota</taxon>
        <taxon>Fungi</taxon>
        <taxon>Dikarya</taxon>
        <taxon>Ascomycota</taxon>
        <taxon>Pezizomycotina</taxon>
        <taxon>Dothideomycetes</taxon>
        <taxon>Pleosporomycetidae</taxon>
        <taxon>Pleosporales</taxon>
        <taxon>Massarineae</taxon>
        <taxon>Didymosphaeriaceae</taxon>
        <taxon>Karstenula</taxon>
    </lineage>
</organism>
<accession>A0A9P4PFI7</accession>
<evidence type="ECO:0000313" key="2">
    <source>
        <dbReference type="Proteomes" id="UP000799764"/>
    </source>
</evidence>
<sequence length="241" mass="27248">MSLVLSIRAVSLGKWKSSPQGPVRHRRQKGCSISVFPLAKYRYKKEGKTGRSRIRFTDQGEIKLKLGLRRWGVRCVHTPRLQRQHHTYARRTHKAQCSNLKPATADQTPVPKHLTFKHFRGSSACITVVAPPRGQHIVCLIPLPRAPSRAQASERRHSCAAHSARKSYCGMALRTASAHMIRLQCIMGPFVVREVRCGSAHCGPPTRANDTPHKPYINSRSLHAIENRMWDSREFDLLARA</sequence>
<dbReference type="AlphaFoldDB" id="A0A9P4PFI7"/>
<protein>
    <submittedName>
        <fullName evidence="1">Uncharacterized protein</fullName>
    </submittedName>
</protein>
<name>A0A9P4PFI7_9PLEO</name>
<proteinExistence type="predicted"/>
<reference evidence="1" key="1">
    <citation type="journal article" date="2020" name="Stud. Mycol.">
        <title>101 Dothideomycetes genomes: a test case for predicting lifestyles and emergence of pathogens.</title>
        <authorList>
            <person name="Haridas S."/>
            <person name="Albert R."/>
            <person name="Binder M."/>
            <person name="Bloem J."/>
            <person name="Labutti K."/>
            <person name="Salamov A."/>
            <person name="Andreopoulos B."/>
            <person name="Baker S."/>
            <person name="Barry K."/>
            <person name="Bills G."/>
            <person name="Bluhm B."/>
            <person name="Cannon C."/>
            <person name="Castanera R."/>
            <person name="Culley D."/>
            <person name="Daum C."/>
            <person name="Ezra D."/>
            <person name="Gonzalez J."/>
            <person name="Henrissat B."/>
            <person name="Kuo A."/>
            <person name="Liang C."/>
            <person name="Lipzen A."/>
            <person name="Lutzoni F."/>
            <person name="Magnuson J."/>
            <person name="Mondo S."/>
            <person name="Nolan M."/>
            <person name="Ohm R."/>
            <person name="Pangilinan J."/>
            <person name="Park H.-J."/>
            <person name="Ramirez L."/>
            <person name="Alfaro M."/>
            <person name="Sun H."/>
            <person name="Tritt A."/>
            <person name="Yoshinaga Y."/>
            <person name="Zwiers L.-H."/>
            <person name="Turgeon B."/>
            <person name="Goodwin S."/>
            <person name="Spatafora J."/>
            <person name="Crous P."/>
            <person name="Grigoriev I."/>
        </authorList>
    </citation>
    <scope>NUCLEOTIDE SEQUENCE</scope>
    <source>
        <strain evidence="1">CBS 690.94</strain>
    </source>
</reference>
<dbReference type="EMBL" id="MU001504">
    <property type="protein sequence ID" value="KAF2442001.1"/>
    <property type="molecule type" value="Genomic_DNA"/>
</dbReference>
<evidence type="ECO:0000313" key="1">
    <source>
        <dbReference type="EMBL" id="KAF2442001.1"/>
    </source>
</evidence>
<comment type="caution">
    <text evidence="1">The sequence shown here is derived from an EMBL/GenBank/DDBJ whole genome shotgun (WGS) entry which is preliminary data.</text>
</comment>